<comment type="caution">
    <text evidence="1">The sequence shown here is derived from an EMBL/GenBank/DDBJ whole genome shotgun (WGS) entry which is preliminary data.</text>
</comment>
<proteinExistence type="predicted"/>
<name>A0A8X6S978_TRICX</name>
<dbReference type="EMBL" id="BMAU01021279">
    <property type="protein sequence ID" value="GFY08011.1"/>
    <property type="molecule type" value="Genomic_DNA"/>
</dbReference>
<reference evidence="1" key="1">
    <citation type="submission" date="2020-08" db="EMBL/GenBank/DDBJ databases">
        <title>Multicomponent nature underlies the extraordinary mechanical properties of spider dragline silk.</title>
        <authorList>
            <person name="Kono N."/>
            <person name="Nakamura H."/>
            <person name="Mori M."/>
            <person name="Yoshida Y."/>
            <person name="Ohtoshi R."/>
            <person name="Malay A.D."/>
            <person name="Moran D.A.P."/>
            <person name="Tomita M."/>
            <person name="Numata K."/>
            <person name="Arakawa K."/>
        </authorList>
    </citation>
    <scope>NUCLEOTIDE SEQUENCE</scope>
</reference>
<protein>
    <submittedName>
        <fullName evidence="1">Uncharacterized protein</fullName>
    </submittedName>
</protein>
<dbReference type="AlphaFoldDB" id="A0A8X6S978"/>
<sequence>MYKFPMFSQGEICVAALTSAIRFSNVTKMIRFFEAHHHWGRKRSWSKRDEPAQTISKANIHQKKENNGVSREAHCLQRRFLRNCLLYSTTSYSKRAFGDEDDNGGGTPSPNFHITQTTDFMFISPTKRQFFSGIASGPELSKACH</sequence>
<keyword evidence="2" id="KW-1185">Reference proteome</keyword>
<accession>A0A8X6S978</accession>
<dbReference type="Proteomes" id="UP000887159">
    <property type="component" value="Unassembled WGS sequence"/>
</dbReference>
<evidence type="ECO:0000313" key="2">
    <source>
        <dbReference type="Proteomes" id="UP000887159"/>
    </source>
</evidence>
<organism evidence="1 2">
    <name type="scientific">Trichonephila clavipes</name>
    <name type="common">Golden silk orbweaver</name>
    <name type="synonym">Nephila clavipes</name>
    <dbReference type="NCBI Taxonomy" id="2585209"/>
    <lineage>
        <taxon>Eukaryota</taxon>
        <taxon>Metazoa</taxon>
        <taxon>Ecdysozoa</taxon>
        <taxon>Arthropoda</taxon>
        <taxon>Chelicerata</taxon>
        <taxon>Arachnida</taxon>
        <taxon>Araneae</taxon>
        <taxon>Araneomorphae</taxon>
        <taxon>Entelegynae</taxon>
        <taxon>Araneoidea</taxon>
        <taxon>Nephilidae</taxon>
        <taxon>Trichonephila</taxon>
    </lineage>
</organism>
<gene>
    <name evidence="1" type="ORF">TNCV_2580431</name>
</gene>
<evidence type="ECO:0000313" key="1">
    <source>
        <dbReference type="EMBL" id="GFY08011.1"/>
    </source>
</evidence>